<organism evidence="8 9">
    <name type="scientific">Micromonospora trifolii</name>
    <dbReference type="NCBI Taxonomy" id="2911208"/>
    <lineage>
        <taxon>Bacteria</taxon>
        <taxon>Bacillati</taxon>
        <taxon>Actinomycetota</taxon>
        <taxon>Actinomycetes</taxon>
        <taxon>Micromonosporales</taxon>
        <taxon>Micromonosporaceae</taxon>
        <taxon>Micromonospora</taxon>
    </lineage>
</organism>
<dbReference type="Pfam" id="PF03704">
    <property type="entry name" value="BTAD"/>
    <property type="match status" value="1"/>
</dbReference>
<keyword evidence="9" id="KW-1185">Reference proteome</keyword>
<evidence type="ECO:0000256" key="5">
    <source>
        <dbReference type="PROSITE-ProRule" id="PRU01091"/>
    </source>
</evidence>
<dbReference type="InterPro" id="IPR001867">
    <property type="entry name" value="OmpR/PhoB-type_DNA-bd"/>
</dbReference>
<feature type="domain" description="OmpR/PhoB-type" evidence="7">
    <location>
        <begin position="1"/>
        <end position="94"/>
    </location>
</feature>
<keyword evidence="4" id="KW-0804">Transcription</keyword>
<dbReference type="Proteomes" id="UP001201629">
    <property type="component" value="Unassembled WGS sequence"/>
</dbReference>
<protein>
    <submittedName>
        <fullName evidence="8">AfsR/SARP family transcriptional regulator</fullName>
    </submittedName>
</protein>
<feature type="region of interest" description="Disordered" evidence="6">
    <location>
        <begin position="253"/>
        <end position="276"/>
    </location>
</feature>
<evidence type="ECO:0000313" key="8">
    <source>
        <dbReference type="EMBL" id="MCG5443114.1"/>
    </source>
</evidence>
<evidence type="ECO:0000256" key="6">
    <source>
        <dbReference type="SAM" id="MobiDB-lite"/>
    </source>
</evidence>
<dbReference type="EMBL" id="JAKKFD010000015">
    <property type="protein sequence ID" value="MCG5443114.1"/>
    <property type="molecule type" value="Genomic_DNA"/>
</dbReference>
<feature type="DNA-binding region" description="OmpR/PhoB-type" evidence="5">
    <location>
        <begin position="1"/>
        <end position="94"/>
    </location>
</feature>
<dbReference type="SUPFAM" id="SSF48452">
    <property type="entry name" value="TPR-like"/>
    <property type="match status" value="1"/>
</dbReference>
<accession>A0ABS9N1F2</accession>
<dbReference type="InterPro" id="IPR016032">
    <property type="entry name" value="Sig_transdc_resp-reg_C-effctor"/>
</dbReference>
<dbReference type="PANTHER" id="PTHR35807:SF1">
    <property type="entry name" value="TRANSCRIPTIONAL REGULATOR REDD"/>
    <property type="match status" value="1"/>
</dbReference>
<evidence type="ECO:0000259" key="7">
    <source>
        <dbReference type="PROSITE" id="PS51755"/>
    </source>
</evidence>
<evidence type="ECO:0000256" key="2">
    <source>
        <dbReference type="ARBA" id="ARBA00023015"/>
    </source>
</evidence>
<dbReference type="PANTHER" id="PTHR35807">
    <property type="entry name" value="TRANSCRIPTIONAL REGULATOR REDD-RELATED"/>
    <property type="match status" value="1"/>
</dbReference>
<reference evidence="8 9" key="1">
    <citation type="submission" date="2022-01" db="EMBL/GenBank/DDBJ databases">
        <authorList>
            <person name="Riesco R."/>
            <person name="Trujillo M.E."/>
        </authorList>
    </citation>
    <scope>NUCLEOTIDE SEQUENCE [LARGE SCALE GENOMIC DNA]</scope>
    <source>
        <strain evidence="8 9">NIE79</strain>
    </source>
</reference>
<evidence type="ECO:0000256" key="1">
    <source>
        <dbReference type="ARBA" id="ARBA00005820"/>
    </source>
</evidence>
<proteinExistence type="inferred from homology"/>
<dbReference type="SUPFAM" id="SSF46894">
    <property type="entry name" value="C-terminal effector domain of the bipartite response regulators"/>
    <property type="match status" value="1"/>
</dbReference>
<name>A0ABS9N1F2_9ACTN</name>
<dbReference type="Gene3D" id="1.25.40.10">
    <property type="entry name" value="Tetratricopeptide repeat domain"/>
    <property type="match status" value="1"/>
</dbReference>
<dbReference type="PROSITE" id="PS51755">
    <property type="entry name" value="OMPR_PHOB"/>
    <property type="match status" value="1"/>
</dbReference>
<keyword evidence="3 5" id="KW-0238">DNA-binding</keyword>
<dbReference type="Pfam" id="PF00486">
    <property type="entry name" value="Trans_reg_C"/>
    <property type="match status" value="1"/>
</dbReference>
<comment type="similarity">
    <text evidence="1">Belongs to the AfsR/DnrI/RedD regulatory family.</text>
</comment>
<evidence type="ECO:0000256" key="3">
    <source>
        <dbReference type="ARBA" id="ARBA00023125"/>
    </source>
</evidence>
<evidence type="ECO:0000256" key="4">
    <source>
        <dbReference type="ARBA" id="ARBA00023163"/>
    </source>
</evidence>
<gene>
    <name evidence="8" type="ORF">NIE79_000912</name>
</gene>
<evidence type="ECO:0000313" key="9">
    <source>
        <dbReference type="Proteomes" id="UP001201629"/>
    </source>
</evidence>
<dbReference type="Gene3D" id="1.10.10.10">
    <property type="entry name" value="Winged helix-like DNA-binding domain superfamily/Winged helix DNA-binding domain"/>
    <property type="match status" value="1"/>
</dbReference>
<dbReference type="InterPro" id="IPR005158">
    <property type="entry name" value="BTAD"/>
</dbReference>
<dbReference type="InterPro" id="IPR051677">
    <property type="entry name" value="AfsR-DnrI-RedD_regulator"/>
</dbReference>
<dbReference type="CDD" id="cd15831">
    <property type="entry name" value="BTAD"/>
    <property type="match status" value="1"/>
</dbReference>
<dbReference type="SMART" id="SM00862">
    <property type="entry name" value="Trans_reg_C"/>
    <property type="match status" value="1"/>
</dbReference>
<dbReference type="RefSeq" id="WP_238678352.1">
    <property type="nucleotide sequence ID" value="NZ_JAKKFD010000015.1"/>
</dbReference>
<dbReference type="SMART" id="SM01043">
    <property type="entry name" value="BTAD"/>
    <property type="match status" value="1"/>
</dbReference>
<keyword evidence="2" id="KW-0805">Transcription regulation</keyword>
<comment type="caution">
    <text evidence="8">The sequence shown here is derived from an EMBL/GenBank/DDBJ whole genome shotgun (WGS) entry which is preliminary data.</text>
</comment>
<dbReference type="InterPro" id="IPR011990">
    <property type="entry name" value="TPR-like_helical_dom_sf"/>
</dbReference>
<sequence length="276" mass="30230">MEFRILGPLEATVEGTPLPLGGRRQQRILAVLLLRAGRVVTPDKLVDCLWPLRPPATASSQIRNCAAALRRQLIAGGLPEDSLIHRPGGYRLTVAPGALDRTRFDEEARRARLALADGHTPRAVEAFLRAEDLWRGPAIAGLADGTLEPEAMSLEESRLQVIEDRLEAELSLGWHARAVPELTVLARTHPGRDRLQAALMVALYGSGRVGDALASFDRLRTSLRAELGLEPSRRLRDLRQAILTEDEARLQPVGAWRPARDGGSHPLASPLRPEGR</sequence>
<dbReference type="InterPro" id="IPR036388">
    <property type="entry name" value="WH-like_DNA-bd_sf"/>
</dbReference>